<organism evidence="2 3">
    <name type="scientific">Ephemerocybe angulata</name>
    <dbReference type="NCBI Taxonomy" id="980116"/>
    <lineage>
        <taxon>Eukaryota</taxon>
        <taxon>Fungi</taxon>
        <taxon>Dikarya</taxon>
        <taxon>Basidiomycota</taxon>
        <taxon>Agaricomycotina</taxon>
        <taxon>Agaricomycetes</taxon>
        <taxon>Agaricomycetidae</taxon>
        <taxon>Agaricales</taxon>
        <taxon>Agaricineae</taxon>
        <taxon>Psathyrellaceae</taxon>
        <taxon>Ephemerocybe</taxon>
    </lineage>
</organism>
<comment type="caution">
    <text evidence="2">The sequence shown here is derived from an EMBL/GenBank/DDBJ whole genome shotgun (WGS) entry which is preliminary data.</text>
</comment>
<keyword evidence="3" id="KW-1185">Reference proteome</keyword>
<dbReference type="EMBL" id="JACGCI010000104">
    <property type="protein sequence ID" value="KAF6745593.1"/>
    <property type="molecule type" value="Genomic_DNA"/>
</dbReference>
<feature type="region of interest" description="Disordered" evidence="1">
    <location>
        <begin position="14"/>
        <end position="43"/>
    </location>
</feature>
<reference evidence="2 3" key="1">
    <citation type="submission" date="2020-07" db="EMBL/GenBank/DDBJ databases">
        <title>Comparative genomics of pyrophilous fungi reveals a link between fire events and developmental genes.</title>
        <authorList>
            <consortium name="DOE Joint Genome Institute"/>
            <person name="Steindorff A.S."/>
            <person name="Carver A."/>
            <person name="Calhoun S."/>
            <person name="Stillman K."/>
            <person name="Liu H."/>
            <person name="Lipzen A."/>
            <person name="Pangilinan J."/>
            <person name="Labutti K."/>
            <person name="Bruns T.D."/>
            <person name="Grigoriev I.V."/>
        </authorList>
    </citation>
    <scope>NUCLEOTIDE SEQUENCE [LARGE SCALE GENOMIC DNA]</scope>
    <source>
        <strain evidence="2 3">CBS 144469</strain>
    </source>
</reference>
<feature type="region of interest" description="Disordered" evidence="1">
    <location>
        <begin position="59"/>
        <end position="249"/>
    </location>
</feature>
<dbReference type="AlphaFoldDB" id="A0A8H6LVM2"/>
<dbReference type="Proteomes" id="UP000521943">
    <property type="component" value="Unassembled WGS sequence"/>
</dbReference>
<dbReference type="OrthoDB" id="10640715at2759"/>
<evidence type="ECO:0000313" key="3">
    <source>
        <dbReference type="Proteomes" id="UP000521943"/>
    </source>
</evidence>
<feature type="compositionally biased region" description="Low complexity" evidence="1">
    <location>
        <begin position="142"/>
        <end position="152"/>
    </location>
</feature>
<feature type="compositionally biased region" description="Low complexity" evidence="1">
    <location>
        <begin position="197"/>
        <end position="214"/>
    </location>
</feature>
<proteinExistence type="predicted"/>
<name>A0A8H6LVM2_9AGAR</name>
<feature type="compositionally biased region" description="Polar residues" evidence="1">
    <location>
        <begin position="220"/>
        <end position="237"/>
    </location>
</feature>
<protein>
    <submittedName>
        <fullName evidence="2">Uncharacterized protein</fullName>
    </submittedName>
</protein>
<evidence type="ECO:0000313" key="2">
    <source>
        <dbReference type="EMBL" id="KAF6745593.1"/>
    </source>
</evidence>
<accession>A0A8H6LVM2</accession>
<sequence length="299" mass="31348">MLFVSANTHTVESIRNLPNIGPTPLPPQAHPTSGEDDATPTADNIDFLEDAAVFDDGRVEQDTSCSESILDIPLSNSPCDSEEEFPDALVDLDGSAEADLTVIQPPPSSTPGVEASRSDRGVSPPEVDSPFLIAAEDGAGASLTSSNSISTSPDDVIATSAQEETQSCDEDDTGHREAGASDGEDNTGGPLHGAEIGSSPTSESGSTPTSPGEENLPRVTCTSTTYNSRHNQPQYNSRCVPINSDVDPDKAAEKEVEEAADPLEAIIELIKSYDPELGETRRLKATVRSALANNAQENT</sequence>
<evidence type="ECO:0000256" key="1">
    <source>
        <dbReference type="SAM" id="MobiDB-lite"/>
    </source>
</evidence>
<gene>
    <name evidence="2" type="ORF">DFP72DRAFT_47747</name>
</gene>